<evidence type="ECO:0000313" key="2">
    <source>
        <dbReference type="EMBL" id="ACZ00400.1"/>
    </source>
</evidence>
<dbReference type="KEGG" id="tcu:Tcur_4883"/>
<organism evidence="2 3">
    <name type="scientific">Thermomonospora curvata (strain ATCC 19995 / DSM 43183 / JCM 3096 / KCTC 9072 / NBRC 15933 / NCIMB 10081 / Henssen B9)</name>
    <dbReference type="NCBI Taxonomy" id="471852"/>
    <lineage>
        <taxon>Bacteria</taxon>
        <taxon>Bacillati</taxon>
        <taxon>Actinomycetota</taxon>
        <taxon>Actinomycetes</taxon>
        <taxon>Streptosporangiales</taxon>
        <taxon>Thermomonosporaceae</taxon>
        <taxon>Thermomonospora</taxon>
    </lineage>
</organism>
<protein>
    <submittedName>
        <fullName evidence="2">Uncharacterized protein</fullName>
    </submittedName>
</protein>
<dbReference type="Proteomes" id="UP000001918">
    <property type="component" value="Chromosome"/>
</dbReference>
<evidence type="ECO:0000256" key="1">
    <source>
        <dbReference type="SAM" id="MobiDB-lite"/>
    </source>
</evidence>
<feature type="region of interest" description="Disordered" evidence="1">
    <location>
        <begin position="218"/>
        <end position="237"/>
    </location>
</feature>
<reference evidence="2 3" key="1">
    <citation type="journal article" date="2011" name="Stand. Genomic Sci.">
        <title>Complete genome sequence of Thermomonospora curvata type strain (B9).</title>
        <authorList>
            <person name="Chertkov O."/>
            <person name="Sikorski J."/>
            <person name="Nolan M."/>
            <person name="Lapidus A."/>
            <person name="Lucas S."/>
            <person name="Del Rio T.G."/>
            <person name="Tice H."/>
            <person name="Cheng J.F."/>
            <person name="Goodwin L."/>
            <person name="Pitluck S."/>
            <person name="Liolios K."/>
            <person name="Ivanova N."/>
            <person name="Mavromatis K."/>
            <person name="Mikhailova N."/>
            <person name="Ovchinnikova G."/>
            <person name="Pati A."/>
            <person name="Chen A."/>
            <person name="Palaniappan K."/>
            <person name="Djao O.D."/>
            <person name="Land M."/>
            <person name="Hauser L."/>
            <person name="Chang Y.J."/>
            <person name="Jeffries C.D."/>
            <person name="Brettin T."/>
            <person name="Han C."/>
            <person name="Detter J.C."/>
            <person name="Rohde M."/>
            <person name="Goker M."/>
            <person name="Woyke T."/>
            <person name="Bristow J."/>
            <person name="Eisen J.A."/>
            <person name="Markowitz V."/>
            <person name="Hugenholtz P."/>
            <person name="Klenk H.P."/>
            <person name="Kyrpides N.C."/>
        </authorList>
    </citation>
    <scope>NUCLEOTIDE SEQUENCE [LARGE SCALE GENOMIC DNA]</scope>
    <source>
        <strain evidence="3">ATCC 19995 / DSM 43183 / JCM 3096 / KCTC 9072 / NBRC 15933 / NCIMB 10081 / Henssen B9</strain>
    </source>
</reference>
<gene>
    <name evidence="2" type="ordered locus">Tcur_4883</name>
</gene>
<name>D1A885_THECD</name>
<evidence type="ECO:0000313" key="3">
    <source>
        <dbReference type="Proteomes" id="UP000001918"/>
    </source>
</evidence>
<sequence length="237" mass="25130">MSLGCARLRIRPPRIPGGRCECLSSWPRTGAACRARARALCGMQKAWVSWRPLGDGGRARRSAAAMGPLAAPAMSASSSYRLLTPASRASCLVIGKTPCGSSASVPHLLVRSRSAASPPPAAGWPRCGPPRCRRRACLLAPAVGDQMELGHADDLAAPDVDDLEADRSGLLPVTGRRAAGRIGIGAVLDERARCRDDLDPVLACVLFVLVRSRPLKPPSLLQVPSREDHPRSFPRPS</sequence>
<proteinExistence type="predicted"/>
<keyword evidence="3" id="KW-1185">Reference proteome</keyword>
<dbReference type="AlphaFoldDB" id="D1A885"/>
<dbReference type="HOGENOM" id="CLU_1170209_0_0_11"/>
<accession>D1A885</accession>
<dbReference type="EMBL" id="CP001738">
    <property type="protein sequence ID" value="ACZ00400.1"/>
    <property type="molecule type" value="Genomic_DNA"/>
</dbReference>